<protein>
    <submittedName>
        <fullName evidence="2">DUF938 domain-containing protein</fullName>
    </submittedName>
</protein>
<keyword evidence="3" id="KW-1185">Reference proteome</keyword>
<dbReference type="PANTHER" id="PTHR20974:SF0">
    <property type="entry name" value="UPF0585 PROTEIN CG18661"/>
    <property type="match status" value="1"/>
</dbReference>
<reference evidence="2 3" key="1">
    <citation type="submission" date="2021-05" db="EMBL/GenBank/DDBJ databases">
        <title>Petroleum and Energy Research Collection (APPE): ex situ preservation of microbial diversity associated with the oil industry and exploitation of its biotechnological potential.</title>
        <authorList>
            <person name="Paixao C.T.M."/>
            <person name="Gomes M.B."/>
            <person name="Oliveira V.M."/>
        </authorList>
    </citation>
    <scope>NUCLEOTIDE SEQUENCE [LARGE SCALE GENOMIC DNA]</scope>
    <source>
        <strain evidence="2 3">LIT2</strain>
    </source>
</reference>
<evidence type="ECO:0000313" key="2">
    <source>
        <dbReference type="EMBL" id="MBZ9569161.1"/>
    </source>
</evidence>
<dbReference type="RefSeq" id="WP_224414346.1">
    <property type="nucleotide sequence ID" value="NZ_JAGXFC010000001.1"/>
</dbReference>
<comment type="caution">
    <text evidence="2">The sequence shown here is derived from an EMBL/GenBank/DDBJ whole genome shotgun (WGS) entry which is preliminary data.</text>
</comment>
<sequence length="211" mass="22751">MQSMDPRAGHSDQRLSSPAARRNREPILATLAPLLSEARTVLELASGTGEHAVHFAAALPDVRWQPSDPGESARASIAAWRAESGLDNLAEPLALDVERRPWAVDGFDALVAINLLHIAPWSVTEALLGEAGERLPAGAPLFLYGPFLRDGVPTAPSNEAFDAELRRRDPRWGLRSLAAVSTLARARGLHLEQVVEMPANNVGVVLRRQGT</sequence>
<dbReference type="PANTHER" id="PTHR20974">
    <property type="entry name" value="UPF0585 PROTEIN CG18661"/>
    <property type="match status" value="1"/>
</dbReference>
<proteinExistence type="predicted"/>
<dbReference type="EMBL" id="JAGXFD010000002">
    <property type="protein sequence ID" value="MBZ9569161.1"/>
    <property type="molecule type" value="Genomic_DNA"/>
</dbReference>
<feature type="region of interest" description="Disordered" evidence="1">
    <location>
        <begin position="1"/>
        <end position="22"/>
    </location>
</feature>
<dbReference type="InterPro" id="IPR029063">
    <property type="entry name" value="SAM-dependent_MTases_sf"/>
</dbReference>
<dbReference type="InterPro" id="IPR010342">
    <property type="entry name" value="DUF938"/>
</dbReference>
<evidence type="ECO:0000256" key="1">
    <source>
        <dbReference type="SAM" id="MobiDB-lite"/>
    </source>
</evidence>
<gene>
    <name evidence="2" type="ORF">KGQ91_15950</name>
</gene>
<accession>A0ABS7X2N2</accession>
<dbReference type="Proteomes" id="UP001319883">
    <property type="component" value="Unassembled WGS sequence"/>
</dbReference>
<dbReference type="SUPFAM" id="SSF53335">
    <property type="entry name" value="S-adenosyl-L-methionine-dependent methyltransferases"/>
    <property type="match status" value="1"/>
</dbReference>
<organism evidence="2 3">
    <name type="scientific">Modicisalibacter tunisiensis</name>
    <dbReference type="NCBI Taxonomy" id="390637"/>
    <lineage>
        <taxon>Bacteria</taxon>
        <taxon>Pseudomonadati</taxon>
        <taxon>Pseudomonadota</taxon>
        <taxon>Gammaproteobacteria</taxon>
        <taxon>Oceanospirillales</taxon>
        <taxon>Halomonadaceae</taxon>
        <taxon>Modicisalibacter</taxon>
    </lineage>
</organism>
<evidence type="ECO:0000313" key="3">
    <source>
        <dbReference type="Proteomes" id="UP001319883"/>
    </source>
</evidence>
<name>A0ABS7X2N2_9GAMM</name>
<dbReference type="Gene3D" id="3.40.50.150">
    <property type="entry name" value="Vaccinia Virus protein VP39"/>
    <property type="match status" value="1"/>
</dbReference>
<dbReference type="Pfam" id="PF06080">
    <property type="entry name" value="DUF938"/>
    <property type="match status" value="1"/>
</dbReference>